<accession>A0ABT2VMH2</accession>
<organism evidence="3 4">
    <name type="scientific">Alteromonas salexigens</name>
    <dbReference type="NCBI Taxonomy" id="2982530"/>
    <lineage>
        <taxon>Bacteria</taxon>
        <taxon>Pseudomonadati</taxon>
        <taxon>Pseudomonadota</taxon>
        <taxon>Gammaproteobacteria</taxon>
        <taxon>Alteromonadales</taxon>
        <taxon>Alteromonadaceae</taxon>
        <taxon>Alteromonas/Salinimonas group</taxon>
        <taxon>Alteromonas</taxon>
    </lineage>
</organism>
<comment type="similarity">
    <text evidence="1">Belongs to the UbiJ family.</text>
</comment>
<gene>
    <name evidence="1" type="primary">ubiJ</name>
    <name evidence="3" type="ORF">OCL06_07815</name>
</gene>
<evidence type="ECO:0000313" key="4">
    <source>
        <dbReference type="Proteomes" id="UP001209257"/>
    </source>
</evidence>
<comment type="pathway">
    <text evidence="1">Cofactor biosynthesis; ubiquinone biosynthesis.</text>
</comment>
<dbReference type="PANTHER" id="PTHR38693">
    <property type="entry name" value="UBIQUINONE BIOSYNTHESIS PROTEIN UBIJ"/>
    <property type="match status" value="1"/>
</dbReference>
<dbReference type="InterPro" id="IPR038989">
    <property type="entry name" value="UbiJ"/>
</dbReference>
<evidence type="ECO:0000259" key="2">
    <source>
        <dbReference type="Pfam" id="PF02036"/>
    </source>
</evidence>
<evidence type="ECO:0000256" key="1">
    <source>
        <dbReference type="HAMAP-Rule" id="MF_02215"/>
    </source>
</evidence>
<dbReference type="RefSeq" id="WP_262993216.1">
    <property type="nucleotide sequence ID" value="NZ_JAOTJC010000007.1"/>
</dbReference>
<comment type="function">
    <text evidence="1">Required for ubiquinone (coenzyme Q) biosynthesis. Binds hydrophobic ubiquinone biosynthetic intermediates via its SCP2 domain and is essential for the stability of the Ubi complex. May constitute a docking platform where Ubi enzymes assemble and access their SCP2-bound polyprenyl substrates.</text>
</comment>
<dbReference type="HAMAP" id="MF_02215">
    <property type="entry name" value="UbiJ"/>
    <property type="match status" value="1"/>
</dbReference>
<evidence type="ECO:0000313" key="3">
    <source>
        <dbReference type="EMBL" id="MCU7554502.1"/>
    </source>
</evidence>
<proteinExistence type="inferred from homology"/>
<comment type="caution">
    <text evidence="3">The sequence shown here is derived from an EMBL/GenBank/DDBJ whole genome shotgun (WGS) entry which is preliminary data.</text>
</comment>
<keyword evidence="4" id="KW-1185">Reference proteome</keyword>
<protein>
    <recommendedName>
        <fullName evidence="1">Ubiquinone biosynthesis accessory factor UbiJ</fullName>
    </recommendedName>
</protein>
<sequence>MPASALLTATLEQAINRVLPLDPDSAARLQALSGARLTAFVAPLPFGLSLSFSEQVDVHAVHEAPAEVVAALTEKDCCIQTSLSVLPELQQTSQLTRLIQQQKLTVDGELQIAQQVSALFQQLDIDWEDQLAQVTNDVIAHQAFTTGRQVHERVSSLLGTFSRTLGNAVVEEKQLAAHRLAVMHFNDSVSTLRDDVARAESRLEKLEQRLTKR</sequence>
<name>A0ABT2VMH2_9ALTE</name>
<reference evidence="4" key="1">
    <citation type="submission" date="2023-07" db="EMBL/GenBank/DDBJ databases">
        <title>Study on multiphase classification of strain Alteromonas salexigens isolated from the Yellow Sea.</title>
        <authorList>
            <person name="Sun L."/>
        </authorList>
    </citation>
    <scope>NUCLEOTIDE SEQUENCE [LARGE SCALE GENOMIC DNA]</scope>
    <source>
        <strain evidence="4">ASW11-19</strain>
    </source>
</reference>
<dbReference type="Pfam" id="PF02036">
    <property type="entry name" value="SCP2"/>
    <property type="match status" value="1"/>
</dbReference>
<keyword evidence="1" id="KW-0831">Ubiquinone biosynthesis</keyword>
<keyword evidence="1" id="KW-0963">Cytoplasm</keyword>
<dbReference type="InterPro" id="IPR003033">
    <property type="entry name" value="SCP2_sterol-bd_dom"/>
</dbReference>
<dbReference type="EMBL" id="JAOTJC010000007">
    <property type="protein sequence ID" value="MCU7554502.1"/>
    <property type="molecule type" value="Genomic_DNA"/>
</dbReference>
<comment type="subcellular location">
    <subcellularLocation>
        <location evidence="1">Cytoplasm</location>
    </subcellularLocation>
</comment>
<dbReference type="PANTHER" id="PTHR38693:SF1">
    <property type="entry name" value="UBIQUINONE BIOSYNTHESIS ACCESSORY FACTOR UBIJ"/>
    <property type="match status" value="1"/>
</dbReference>
<feature type="domain" description="SCP2" evidence="2">
    <location>
        <begin position="15"/>
        <end position="121"/>
    </location>
</feature>
<dbReference type="Proteomes" id="UP001209257">
    <property type="component" value="Unassembled WGS sequence"/>
</dbReference>